<dbReference type="Proteomes" id="UP000054248">
    <property type="component" value="Unassembled WGS sequence"/>
</dbReference>
<organism evidence="1 2">
    <name type="scientific">Tulasnella calospora MUT 4182</name>
    <dbReference type="NCBI Taxonomy" id="1051891"/>
    <lineage>
        <taxon>Eukaryota</taxon>
        <taxon>Fungi</taxon>
        <taxon>Dikarya</taxon>
        <taxon>Basidiomycota</taxon>
        <taxon>Agaricomycotina</taxon>
        <taxon>Agaricomycetes</taxon>
        <taxon>Cantharellales</taxon>
        <taxon>Tulasnellaceae</taxon>
        <taxon>Tulasnella</taxon>
    </lineage>
</organism>
<dbReference type="HOGENOM" id="CLU_1379031_0_0_1"/>
<keyword evidence="2" id="KW-1185">Reference proteome</keyword>
<reference evidence="1 2" key="1">
    <citation type="submission" date="2014-04" db="EMBL/GenBank/DDBJ databases">
        <authorList>
            <consortium name="DOE Joint Genome Institute"/>
            <person name="Kuo A."/>
            <person name="Girlanda M."/>
            <person name="Perotto S."/>
            <person name="Kohler A."/>
            <person name="Nagy L.G."/>
            <person name="Floudas D."/>
            <person name="Copeland A."/>
            <person name="Barry K.W."/>
            <person name="Cichocki N."/>
            <person name="Veneault-Fourrey C."/>
            <person name="LaButti K."/>
            <person name="Lindquist E.A."/>
            <person name="Lipzen A."/>
            <person name="Lundell T."/>
            <person name="Morin E."/>
            <person name="Murat C."/>
            <person name="Sun H."/>
            <person name="Tunlid A."/>
            <person name="Henrissat B."/>
            <person name="Grigoriev I.V."/>
            <person name="Hibbett D.S."/>
            <person name="Martin F."/>
            <person name="Nordberg H.P."/>
            <person name="Cantor M.N."/>
            <person name="Hua S.X."/>
        </authorList>
    </citation>
    <scope>NUCLEOTIDE SEQUENCE [LARGE SCALE GENOMIC DNA]</scope>
    <source>
        <strain evidence="1 2">MUT 4182</strain>
    </source>
</reference>
<dbReference type="AlphaFoldDB" id="A0A0C3LG31"/>
<protein>
    <submittedName>
        <fullName evidence="1">Uncharacterized protein</fullName>
    </submittedName>
</protein>
<dbReference type="EMBL" id="KN822951">
    <property type="protein sequence ID" value="KIO32913.1"/>
    <property type="molecule type" value="Genomic_DNA"/>
</dbReference>
<accession>A0A0C3LG31</accession>
<reference evidence="2" key="2">
    <citation type="submission" date="2015-01" db="EMBL/GenBank/DDBJ databases">
        <title>Evolutionary Origins and Diversification of the Mycorrhizal Mutualists.</title>
        <authorList>
            <consortium name="DOE Joint Genome Institute"/>
            <consortium name="Mycorrhizal Genomics Consortium"/>
            <person name="Kohler A."/>
            <person name="Kuo A."/>
            <person name="Nagy L.G."/>
            <person name="Floudas D."/>
            <person name="Copeland A."/>
            <person name="Barry K.W."/>
            <person name="Cichocki N."/>
            <person name="Veneault-Fourrey C."/>
            <person name="LaButti K."/>
            <person name="Lindquist E.A."/>
            <person name="Lipzen A."/>
            <person name="Lundell T."/>
            <person name="Morin E."/>
            <person name="Murat C."/>
            <person name="Riley R."/>
            <person name="Ohm R."/>
            <person name="Sun H."/>
            <person name="Tunlid A."/>
            <person name="Henrissat B."/>
            <person name="Grigoriev I.V."/>
            <person name="Hibbett D.S."/>
            <person name="Martin F."/>
        </authorList>
    </citation>
    <scope>NUCLEOTIDE SEQUENCE [LARGE SCALE GENOMIC DNA]</scope>
    <source>
        <strain evidence="2">MUT 4182</strain>
    </source>
</reference>
<dbReference type="OrthoDB" id="3229159at2759"/>
<sequence>MSQCWCRKLVRFTHRARYPLISAAGAARNLLHVYDGKKPPKDKGAEELPETVNAEQRTSKQLVIISAAREGELARTVRPNSTSSSEFGRLTWYMLHWLTKHPHAEAQNLSERLEHVCVDMAKKQGMPEQHPAILARHPLEGPFEILPGLYMLHQDQDESSVMEYSERAFPIIPWFRPPRLSSGPWTGYRIPRRRAAAH</sequence>
<evidence type="ECO:0000313" key="2">
    <source>
        <dbReference type="Proteomes" id="UP000054248"/>
    </source>
</evidence>
<proteinExistence type="predicted"/>
<gene>
    <name evidence="1" type="ORF">M407DRAFT_90531</name>
</gene>
<name>A0A0C3LG31_9AGAM</name>
<evidence type="ECO:0000313" key="1">
    <source>
        <dbReference type="EMBL" id="KIO32913.1"/>
    </source>
</evidence>